<keyword evidence="2" id="KW-1185">Reference proteome</keyword>
<name>A0A369LHD3_9ACTN</name>
<dbReference type="EMBL" id="PPTP01000001">
    <property type="protein sequence ID" value="RDB57428.1"/>
    <property type="molecule type" value="Genomic_DNA"/>
</dbReference>
<accession>A0A369LHD3</accession>
<evidence type="ECO:0000313" key="2">
    <source>
        <dbReference type="Proteomes" id="UP000253792"/>
    </source>
</evidence>
<protein>
    <submittedName>
        <fullName evidence="1">Uncharacterized protein</fullName>
    </submittedName>
</protein>
<dbReference type="Proteomes" id="UP000253792">
    <property type="component" value="Unassembled WGS sequence"/>
</dbReference>
<proteinExistence type="predicted"/>
<comment type="caution">
    <text evidence="1">The sequence shown here is derived from an EMBL/GenBank/DDBJ whole genome shotgun (WGS) entry which is preliminary data.</text>
</comment>
<dbReference type="OrthoDB" id="2190431at2"/>
<dbReference type="AlphaFoldDB" id="A0A369LHD3"/>
<evidence type="ECO:0000313" key="1">
    <source>
        <dbReference type="EMBL" id="RDB57428.1"/>
    </source>
</evidence>
<reference evidence="1 2" key="1">
    <citation type="journal article" date="2018" name="Elife">
        <title>Discovery and characterization of a prevalent human gut bacterial enzyme sufficient for the inactivation of a family of plant toxins.</title>
        <authorList>
            <person name="Koppel N."/>
            <person name="Bisanz J.E."/>
            <person name="Pandelia M.E."/>
            <person name="Turnbaugh P.J."/>
            <person name="Balskus E.P."/>
        </authorList>
    </citation>
    <scope>NUCLEOTIDE SEQUENCE [LARGE SCALE GENOMIC DNA]</scope>
    <source>
        <strain evidence="2">anaerobia AP69FAA</strain>
    </source>
</reference>
<dbReference type="RefSeq" id="WP_015760182.1">
    <property type="nucleotide sequence ID" value="NZ_DBFBEK010000009.1"/>
</dbReference>
<organism evidence="1 2">
    <name type="scientific">Senegalimassilia anaerobia</name>
    <dbReference type="NCBI Taxonomy" id="1473216"/>
    <lineage>
        <taxon>Bacteria</taxon>
        <taxon>Bacillati</taxon>
        <taxon>Actinomycetota</taxon>
        <taxon>Coriobacteriia</taxon>
        <taxon>Coriobacteriales</taxon>
        <taxon>Coriobacteriaceae</taxon>
        <taxon>Senegalimassilia</taxon>
    </lineage>
</organism>
<sequence>MEGKRNRGEVTAELSEKVWARLCRENALVASEVWVDDASRVDFVAYRPHRPRDRSSNHATAAELESGTFTFVEVKSCMDDFTSGHGRTFEGDENWLVCPLELADSLASKGMLPKGAAVYSPDARGALRKRYDTSEFRQVRVAPAIELIWAMLRRKSSCETGAGFPV</sequence>
<gene>
    <name evidence="1" type="ORF">C1880_00975</name>
</gene>